<reference evidence="1 2" key="1">
    <citation type="journal article" date="2021" name="Elife">
        <title>Chloroplast acquisition without the gene transfer in kleptoplastic sea slugs, Plakobranchus ocellatus.</title>
        <authorList>
            <person name="Maeda T."/>
            <person name="Takahashi S."/>
            <person name="Yoshida T."/>
            <person name="Shimamura S."/>
            <person name="Takaki Y."/>
            <person name="Nagai Y."/>
            <person name="Toyoda A."/>
            <person name="Suzuki Y."/>
            <person name="Arimoto A."/>
            <person name="Ishii H."/>
            <person name="Satoh N."/>
            <person name="Nishiyama T."/>
            <person name="Hasebe M."/>
            <person name="Maruyama T."/>
            <person name="Minagawa J."/>
            <person name="Obokata J."/>
            <person name="Shigenobu S."/>
        </authorList>
    </citation>
    <scope>NUCLEOTIDE SEQUENCE [LARGE SCALE GENOMIC DNA]</scope>
</reference>
<comment type="caution">
    <text evidence="1">The sequence shown here is derived from an EMBL/GenBank/DDBJ whole genome shotgun (WGS) entry which is preliminary data.</text>
</comment>
<name>A0AAV4AYM2_9GAST</name>
<proteinExistence type="predicted"/>
<accession>A0AAV4AYM2</accession>
<evidence type="ECO:0008006" key="3">
    <source>
        <dbReference type="Google" id="ProtNLM"/>
    </source>
</evidence>
<keyword evidence="2" id="KW-1185">Reference proteome</keyword>
<sequence length="93" mass="10537">MNIDGPGAPWRSFKCSRSLGYICEIAPPSHCYEESRTYRQGAQVKLPFHCGNPYICRYGLLIPTIAQCRWNGSCLNLNETRDGFTCTEDWVDG</sequence>
<dbReference type="EMBL" id="BLXT01004318">
    <property type="protein sequence ID" value="GFO11469.1"/>
    <property type="molecule type" value="Genomic_DNA"/>
</dbReference>
<dbReference type="AlphaFoldDB" id="A0AAV4AYM2"/>
<organism evidence="1 2">
    <name type="scientific">Plakobranchus ocellatus</name>
    <dbReference type="NCBI Taxonomy" id="259542"/>
    <lineage>
        <taxon>Eukaryota</taxon>
        <taxon>Metazoa</taxon>
        <taxon>Spiralia</taxon>
        <taxon>Lophotrochozoa</taxon>
        <taxon>Mollusca</taxon>
        <taxon>Gastropoda</taxon>
        <taxon>Heterobranchia</taxon>
        <taxon>Euthyneura</taxon>
        <taxon>Panpulmonata</taxon>
        <taxon>Sacoglossa</taxon>
        <taxon>Placobranchoidea</taxon>
        <taxon>Plakobranchidae</taxon>
        <taxon>Plakobranchus</taxon>
    </lineage>
</organism>
<evidence type="ECO:0000313" key="2">
    <source>
        <dbReference type="Proteomes" id="UP000735302"/>
    </source>
</evidence>
<evidence type="ECO:0000313" key="1">
    <source>
        <dbReference type="EMBL" id="GFO11469.1"/>
    </source>
</evidence>
<protein>
    <recommendedName>
        <fullName evidence="3">Sushi domain-containing protein</fullName>
    </recommendedName>
</protein>
<gene>
    <name evidence="1" type="ORF">PoB_003797400</name>
</gene>
<dbReference type="Proteomes" id="UP000735302">
    <property type="component" value="Unassembled WGS sequence"/>
</dbReference>